<dbReference type="PANTHER" id="PTHR46226:SF6">
    <property type="entry name" value="SEC14P-LIKE PHOSPHATIDYLINOSITOL TRANSFER FAMILY PROTEIN"/>
    <property type="match status" value="1"/>
</dbReference>
<protein>
    <submittedName>
        <fullName evidence="3">Putative SEC14 cytosolic factor</fullName>
    </submittedName>
</protein>
<sequence>MGSGSQEALKQLRELVDQVEDPALQKTFKNLHQGYPDETLVRFLKARDWNVPKAYKMIVDCLNWRVQNEIDDILSKIITPELYRDIRDTQLIGLSGYSNTGLPVIAIGVGLSTYDKASVHYYLQSHIQLNEYRDRVVLPSASKSCGRHIGTCIKVLDMTGLKLSALSQIKILTNISTVDDLNYPEKSDTYFIVNAPYIFSACWKTVKPLLHDRTKRKIQVLQGNGRNELLKIMDESALPHFCKRDHTSSNGNSNYCYSSDHSFHQQFYAYMKLQATGVGPTLLPPLKQQSFHVNVPETPSPMKRQIVGILEDFKKMDVSDSSCSGRLANSNPTRSQHTT</sequence>
<dbReference type="OrthoDB" id="1434354at2759"/>
<dbReference type="Gene3D" id="3.40.525.10">
    <property type="entry name" value="CRAL-TRIO lipid binding domain"/>
    <property type="match status" value="1"/>
</dbReference>
<dbReference type="AlphaFoldDB" id="A0A0K9Q3V0"/>
<evidence type="ECO:0000259" key="2">
    <source>
        <dbReference type="PROSITE" id="PS50191"/>
    </source>
</evidence>
<dbReference type="InterPro" id="IPR036865">
    <property type="entry name" value="CRAL-TRIO_dom_sf"/>
</dbReference>
<evidence type="ECO:0000313" key="4">
    <source>
        <dbReference type="Proteomes" id="UP000036987"/>
    </source>
</evidence>
<dbReference type="InterPro" id="IPR011074">
    <property type="entry name" value="CRAL/TRIO_N_dom"/>
</dbReference>
<dbReference type="SUPFAM" id="SSF52087">
    <property type="entry name" value="CRAL/TRIO domain"/>
    <property type="match status" value="1"/>
</dbReference>
<evidence type="ECO:0000256" key="1">
    <source>
        <dbReference type="SAM" id="MobiDB-lite"/>
    </source>
</evidence>
<keyword evidence="4" id="KW-1185">Reference proteome</keyword>
<dbReference type="CDD" id="cd00170">
    <property type="entry name" value="SEC14"/>
    <property type="match status" value="1"/>
</dbReference>
<reference evidence="4" key="1">
    <citation type="journal article" date="2016" name="Nature">
        <title>The genome of the seagrass Zostera marina reveals angiosperm adaptation to the sea.</title>
        <authorList>
            <person name="Olsen J.L."/>
            <person name="Rouze P."/>
            <person name="Verhelst B."/>
            <person name="Lin Y.-C."/>
            <person name="Bayer T."/>
            <person name="Collen J."/>
            <person name="Dattolo E."/>
            <person name="De Paoli E."/>
            <person name="Dittami S."/>
            <person name="Maumus F."/>
            <person name="Michel G."/>
            <person name="Kersting A."/>
            <person name="Lauritano C."/>
            <person name="Lohaus R."/>
            <person name="Toepel M."/>
            <person name="Tonon T."/>
            <person name="Vanneste K."/>
            <person name="Amirebrahimi M."/>
            <person name="Brakel J."/>
            <person name="Bostroem C."/>
            <person name="Chovatia M."/>
            <person name="Grimwood J."/>
            <person name="Jenkins J.W."/>
            <person name="Jueterbock A."/>
            <person name="Mraz A."/>
            <person name="Stam W.T."/>
            <person name="Tice H."/>
            <person name="Bornberg-Bauer E."/>
            <person name="Green P.J."/>
            <person name="Pearson G.A."/>
            <person name="Procaccini G."/>
            <person name="Duarte C.M."/>
            <person name="Schmutz J."/>
            <person name="Reusch T.B.H."/>
            <person name="Van de Peer Y."/>
        </authorList>
    </citation>
    <scope>NUCLEOTIDE SEQUENCE [LARGE SCALE GENOMIC DNA]</scope>
    <source>
        <strain evidence="4">cv. Finnish</strain>
    </source>
</reference>
<feature type="domain" description="CRAL-TRIO" evidence="2">
    <location>
        <begin position="82"/>
        <end position="239"/>
    </location>
</feature>
<dbReference type="Pfam" id="PF00650">
    <property type="entry name" value="CRAL_TRIO"/>
    <property type="match status" value="1"/>
</dbReference>
<dbReference type="OMA" id="QIKLMTI"/>
<dbReference type="SMART" id="SM01100">
    <property type="entry name" value="CRAL_TRIO_N"/>
    <property type="match status" value="1"/>
</dbReference>
<gene>
    <name evidence="3" type="ORF">ZOSMA_108G00060</name>
</gene>
<feature type="region of interest" description="Disordered" evidence="1">
    <location>
        <begin position="319"/>
        <end position="339"/>
    </location>
</feature>
<organism evidence="3 4">
    <name type="scientific">Zostera marina</name>
    <name type="common">Eelgrass</name>
    <dbReference type="NCBI Taxonomy" id="29655"/>
    <lineage>
        <taxon>Eukaryota</taxon>
        <taxon>Viridiplantae</taxon>
        <taxon>Streptophyta</taxon>
        <taxon>Embryophyta</taxon>
        <taxon>Tracheophyta</taxon>
        <taxon>Spermatophyta</taxon>
        <taxon>Magnoliopsida</taxon>
        <taxon>Liliopsida</taxon>
        <taxon>Zosteraceae</taxon>
        <taxon>Zostera</taxon>
    </lineage>
</organism>
<dbReference type="InterPro" id="IPR036273">
    <property type="entry name" value="CRAL/TRIO_N_dom_sf"/>
</dbReference>
<dbReference type="PANTHER" id="PTHR46226">
    <property type="entry name" value="CRAL-TRIO DOMAIN-CONTAINING PROTEIN"/>
    <property type="match status" value="1"/>
</dbReference>
<dbReference type="STRING" id="29655.A0A0K9Q3V0"/>
<dbReference type="EMBL" id="LFYR01000104">
    <property type="protein sequence ID" value="KMZ75968.1"/>
    <property type="molecule type" value="Genomic_DNA"/>
</dbReference>
<dbReference type="SMART" id="SM00516">
    <property type="entry name" value="SEC14"/>
    <property type="match status" value="1"/>
</dbReference>
<accession>A0A0K9Q3V0</accession>
<dbReference type="Pfam" id="PF03765">
    <property type="entry name" value="CRAL_TRIO_N"/>
    <property type="match status" value="1"/>
</dbReference>
<dbReference type="SUPFAM" id="SSF46938">
    <property type="entry name" value="CRAL/TRIO N-terminal domain"/>
    <property type="match status" value="1"/>
</dbReference>
<dbReference type="InterPro" id="IPR001251">
    <property type="entry name" value="CRAL-TRIO_dom"/>
</dbReference>
<comment type="caution">
    <text evidence="3">The sequence shown here is derived from an EMBL/GenBank/DDBJ whole genome shotgun (WGS) entry which is preliminary data.</text>
</comment>
<dbReference type="PROSITE" id="PS50191">
    <property type="entry name" value="CRAL_TRIO"/>
    <property type="match status" value="1"/>
</dbReference>
<evidence type="ECO:0000313" key="3">
    <source>
        <dbReference type="EMBL" id="KMZ75968.1"/>
    </source>
</evidence>
<proteinExistence type="predicted"/>
<dbReference type="Proteomes" id="UP000036987">
    <property type="component" value="Unassembled WGS sequence"/>
</dbReference>
<name>A0A0K9Q3V0_ZOSMR</name>